<evidence type="ECO:0000259" key="1">
    <source>
        <dbReference type="Pfam" id="PF01966"/>
    </source>
</evidence>
<dbReference type="Proteomes" id="UP001595833">
    <property type="component" value="Unassembled WGS sequence"/>
</dbReference>
<dbReference type="Pfam" id="PF01966">
    <property type="entry name" value="HD"/>
    <property type="match status" value="1"/>
</dbReference>
<gene>
    <name evidence="2" type="ORF">ACFPFM_25490</name>
</gene>
<comment type="caution">
    <text evidence="2">The sequence shown here is derived from an EMBL/GenBank/DDBJ whole genome shotgun (WGS) entry which is preliminary data.</text>
</comment>
<keyword evidence="2" id="KW-0378">Hydrolase</keyword>
<feature type="domain" description="HD" evidence="1">
    <location>
        <begin position="28"/>
        <end position="113"/>
    </location>
</feature>
<evidence type="ECO:0000313" key="2">
    <source>
        <dbReference type="EMBL" id="MFC5057086.1"/>
    </source>
</evidence>
<dbReference type="InterPro" id="IPR003607">
    <property type="entry name" value="HD/PDEase_dom"/>
</dbReference>
<dbReference type="GO" id="GO:0016787">
    <property type="term" value="F:hydrolase activity"/>
    <property type="evidence" value="ECO:0007669"/>
    <property type="project" value="UniProtKB-KW"/>
</dbReference>
<name>A0ABV9Y8Z9_9PSEU</name>
<sequence>MTTNVMSARGPGAARELAGRLLVDLGDRWRHTRAVAARARELSVTVPPGDRDLLVAAAWLHDTGYAATVAATGFHPLDGARHLGRLGWPDRLCALVAHHSGARLLADVVGLVEELDAYPREEGPVADALTYADQTVDSRGNRVTIGQRLVDVLARHGPDSPHARVHHLREPFLLAVAERVEDRLS</sequence>
<accession>A0ABV9Y8Z9</accession>
<proteinExistence type="predicted"/>
<dbReference type="InterPro" id="IPR006674">
    <property type="entry name" value="HD_domain"/>
</dbReference>
<reference evidence="3" key="1">
    <citation type="journal article" date="2019" name="Int. J. Syst. Evol. Microbiol.">
        <title>The Global Catalogue of Microorganisms (GCM) 10K type strain sequencing project: providing services to taxonomists for standard genome sequencing and annotation.</title>
        <authorList>
            <consortium name="The Broad Institute Genomics Platform"/>
            <consortium name="The Broad Institute Genome Sequencing Center for Infectious Disease"/>
            <person name="Wu L."/>
            <person name="Ma J."/>
        </authorList>
    </citation>
    <scope>NUCLEOTIDE SEQUENCE [LARGE SCALE GENOMIC DNA]</scope>
    <source>
        <strain evidence="3">KCTC 12848</strain>
    </source>
</reference>
<evidence type="ECO:0000313" key="3">
    <source>
        <dbReference type="Proteomes" id="UP001595833"/>
    </source>
</evidence>
<dbReference type="EMBL" id="JBHSJB010000025">
    <property type="protein sequence ID" value="MFC5057086.1"/>
    <property type="molecule type" value="Genomic_DNA"/>
</dbReference>
<dbReference type="RefSeq" id="WP_344039006.1">
    <property type="nucleotide sequence ID" value="NZ_BAAAKE010000014.1"/>
</dbReference>
<dbReference type="CDD" id="cd00077">
    <property type="entry name" value="HDc"/>
    <property type="match status" value="1"/>
</dbReference>
<dbReference type="SUPFAM" id="SSF109604">
    <property type="entry name" value="HD-domain/PDEase-like"/>
    <property type="match status" value="1"/>
</dbReference>
<keyword evidence="3" id="KW-1185">Reference proteome</keyword>
<dbReference type="EC" id="3.1.-.-" evidence="2"/>
<dbReference type="Gene3D" id="1.10.3210.10">
    <property type="entry name" value="Hypothetical protein af1432"/>
    <property type="match status" value="1"/>
</dbReference>
<organism evidence="2 3">
    <name type="scientific">Saccharothrix xinjiangensis</name>
    <dbReference type="NCBI Taxonomy" id="204798"/>
    <lineage>
        <taxon>Bacteria</taxon>
        <taxon>Bacillati</taxon>
        <taxon>Actinomycetota</taxon>
        <taxon>Actinomycetes</taxon>
        <taxon>Pseudonocardiales</taxon>
        <taxon>Pseudonocardiaceae</taxon>
        <taxon>Saccharothrix</taxon>
    </lineage>
</organism>
<protein>
    <submittedName>
        <fullName evidence="2">HD domain-containing protein</fullName>
        <ecNumber evidence="2">3.1.-.-</ecNumber>
    </submittedName>
</protein>